<evidence type="ECO:0000259" key="5">
    <source>
        <dbReference type="PROSITE" id="PS51005"/>
    </source>
</evidence>
<reference evidence="6" key="1">
    <citation type="journal article" date="2019" name="Nat. Commun.">
        <title>Genome-wide association mapping of date palm fruit traits.</title>
        <authorList>
            <person name="Hazzouri K.M."/>
            <person name="Gros-Balthazard M."/>
            <person name="Flowers J.M."/>
            <person name="Copetti D."/>
            <person name="Lemansour A."/>
            <person name="Lebrun M."/>
            <person name="Masmoudi K."/>
            <person name="Ferrand S."/>
            <person name="Dhar M.I."/>
            <person name="Fresquez Z.A."/>
            <person name="Rosas U."/>
            <person name="Zhang J."/>
            <person name="Talag J."/>
            <person name="Lee S."/>
            <person name="Kudrna D."/>
            <person name="Powell R.F."/>
            <person name="Leitch I.J."/>
            <person name="Krueger R.R."/>
            <person name="Wing R.A."/>
            <person name="Amiri K.M.A."/>
            <person name="Purugganan M.D."/>
        </authorList>
    </citation>
    <scope>NUCLEOTIDE SEQUENCE [LARGE SCALE GENOMIC DNA]</scope>
    <source>
        <strain evidence="6">cv. Khalas</strain>
    </source>
</reference>
<dbReference type="Proteomes" id="UP000228380">
    <property type="component" value="Chromosome 11"/>
</dbReference>
<dbReference type="RefSeq" id="XP_038988070.1">
    <property type="nucleotide sequence ID" value="XM_039132142.1"/>
</dbReference>
<dbReference type="InterPro" id="IPR036093">
    <property type="entry name" value="NAC_dom_sf"/>
</dbReference>
<dbReference type="GeneID" id="113461103"/>
<dbReference type="PANTHER" id="PTHR31719:SF94">
    <property type="entry name" value="PROTEIN ATAF2"/>
    <property type="match status" value="1"/>
</dbReference>
<evidence type="ECO:0000256" key="3">
    <source>
        <dbReference type="ARBA" id="ARBA00023163"/>
    </source>
</evidence>
<evidence type="ECO:0000256" key="1">
    <source>
        <dbReference type="ARBA" id="ARBA00023015"/>
    </source>
</evidence>
<organism evidence="6 7">
    <name type="scientific">Phoenix dactylifera</name>
    <name type="common">Date palm</name>
    <dbReference type="NCBI Taxonomy" id="42345"/>
    <lineage>
        <taxon>Eukaryota</taxon>
        <taxon>Viridiplantae</taxon>
        <taxon>Streptophyta</taxon>
        <taxon>Embryophyta</taxon>
        <taxon>Tracheophyta</taxon>
        <taxon>Spermatophyta</taxon>
        <taxon>Magnoliopsida</taxon>
        <taxon>Liliopsida</taxon>
        <taxon>Arecaceae</taxon>
        <taxon>Coryphoideae</taxon>
        <taxon>Phoeniceae</taxon>
        <taxon>Phoenix</taxon>
    </lineage>
</organism>
<keyword evidence="6" id="KW-1185">Reference proteome</keyword>
<protein>
    <submittedName>
        <fullName evidence="7">Uncharacterized protein LOC113461103</fullName>
    </submittedName>
</protein>
<dbReference type="SUPFAM" id="SSF101941">
    <property type="entry name" value="NAC domain"/>
    <property type="match status" value="1"/>
</dbReference>
<sequence length="187" mass="21075">MAALDQELVERLHHHVAGRTLPSFGAINEEIDAYSSRPDQLPNVSRNGSYYYADRNARSRRTLDGSGYWKAKDKKPILKDGQIVIGYKRNFRFYLGPSHSNSNSTKWVMTEYTLPPDTSHGKALCVIRVTAGNQENEIDQASTSDATNQPLPNYPNFPDILMRLAADLGVDYELPPLEFNGMDRPPF</sequence>
<reference evidence="7" key="2">
    <citation type="submission" date="2025-08" db="UniProtKB">
        <authorList>
            <consortium name="RefSeq"/>
        </authorList>
    </citation>
    <scope>IDENTIFICATION</scope>
    <source>
        <tissue evidence="7">Young leaves</tissue>
    </source>
</reference>
<keyword evidence="1" id="KW-0805">Transcription regulation</keyword>
<dbReference type="AlphaFoldDB" id="A0A8B9ANU8"/>
<dbReference type="Gene3D" id="2.170.150.80">
    <property type="entry name" value="NAC domain"/>
    <property type="match status" value="1"/>
</dbReference>
<dbReference type="GO" id="GO:0006355">
    <property type="term" value="P:regulation of DNA-templated transcription"/>
    <property type="evidence" value="ECO:0007669"/>
    <property type="project" value="InterPro"/>
</dbReference>
<evidence type="ECO:0000256" key="2">
    <source>
        <dbReference type="ARBA" id="ARBA00023125"/>
    </source>
</evidence>
<name>A0A8B9ANU8_PHODC</name>
<dbReference type="PROSITE" id="PS51005">
    <property type="entry name" value="NAC"/>
    <property type="match status" value="1"/>
</dbReference>
<dbReference type="GO" id="GO:0003677">
    <property type="term" value="F:DNA binding"/>
    <property type="evidence" value="ECO:0007669"/>
    <property type="project" value="UniProtKB-KW"/>
</dbReference>
<evidence type="ECO:0000313" key="6">
    <source>
        <dbReference type="Proteomes" id="UP000228380"/>
    </source>
</evidence>
<gene>
    <name evidence="7" type="primary">LOC113461103</name>
</gene>
<keyword evidence="3" id="KW-0804">Transcription</keyword>
<dbReference type="PANTHER" id="PTHR31719">
    <property type="entry name" value="NAC TRANSCRIPTION FACTOR 56"/>
    <property type="match status" value="1"/>
</dbReference>
<accession>A0A8B9ANU8</accession>
<keyword evidence="2" id="KW-0238">DNA-binding</keyword>
<proteinExistence type="predicted"/>
<dbReference type="OrthoDB" id="774757at2759"/>
<feature type="domain" description="NAC" evidence="5">
    <location>
        <begin position="1"/>
        <end position="130"/>
    </location>
</feature>
<dbReference type="InterPro" id="IPR003441">
    <property type="entry name" value="NAC-dom"/>
</dbReference>
<dbReference type="Pfam" id="PF02365">
    <property type="entry name" value="NAM"/>
    <property type="match status" value="1"/>
</dbReference>
<dbReference type="KEGG" id="pda:113461103"/>
<evidence type="ECO:0000256" key="4">
    <source>
        <dbReference type="ARBA" id="ARBA00023242"/>
    </source>
</evidence>
<evidence type="ECO:0000313" key="7">
    <source>
        <dbReference type="RefSeq" id="XP_038988070.1"/>
    </source>
</evidence>
<keyword evidence="4" id="KW-0539">Nucleus</keyword>